<dbReference type="RefSeq" id="WP_209646289.1">
    <property type="nucleotide sequence ID" value="NZ_JAGINW010000001.1"/>
</dbReference>
<name>A0ABS4TYQ0_9PSEU</name>
<dbReference type="Proteomes" id="UP001519332">
    <property type="component" value="Unassembled WGS sequence"/>
</dbReference>
<dbReference type="PANTHER" id="PTHR43861">
    <property type="entry name" value="TRANS-ACONITATE 2-METHYLTRANSFERASE-RELATED"/>
    <property type="match status" value="1"/>
</dbReference>
<dbReference type="InterPro" id="IPR013217">
    <property type="entry name" value="Methyltransf_12"/>
</dbReference>
<reference evidence="3 4" key="1">
    <citation type="submission" date="2021-03" db="EMBL/GenBank/DDBJ databases">
        <title>Sequencing the genomes of 1000 actinobacteria strains.</title>
        <authorList>
            <person name="Klenk H.-P."/>
        </authorList>
    </citation>
    <scope>NUCLEOTIDE SEQUENCE [LARGE SCALE GENOMIC DNA]</scope>
    <source>
        <strain evidence="3 4">DSM 46670</strain>
    </source>
</reference>
<keyword evidence="3" id="KW-0489">Methyltransferase</keyword>
<dbReference type="Pfam" id="PF08242">
    <property type="entry name" value="Methyltransf_12"/>
    <property type="match status" value="1"/>
</dbReference>
<dbReference type="GO" id="GO:0008168">
    <property type="term" value="F:methyltransferase activity"/>
    <property type="evidence" value="ECO:0007669"/>
    <property type="project" value="UniProtKB-KW"/>
</dbReference>
<dbReference type="SUPFAM" id="SSF53335">
    <property type="entry name" value="S-adenosyl-L-methionine-dependent methyltransferases"/>
    <property type="match status" value="1"/>
</dbReference>
<dbReference type="GO" id="GO:0032259">
    <property type="term" value="P:methylation"/>
    <property type="evidence" value="ECO:0007669"/>
    <property type="project" value="UniProtKB-KW"/>
</dbReference>
<dbReference type="PANTHER" id="PTHR43861:SF3">
    <property type="entry name" value="PUTATIVE (AFU_ORTHOLOGUE AFUA_2G14390)-RELATED"/>
    <property type="match status" value="1"/>
</dbReference>
<feature type="domain" description="Methyltransferase type 12" evidence="2">
    <location>
        <begin position="38"/>
        <end position="125"/>
    </location>
</feature>
<organism evidence="3 4">
    <name type="scientific">Kibdelosporangium banguiense</name>
    <dbReference type="NCBI Taxonomy" id="1365924"/>
    <lineage>
        <taxon>Bacteria</taxon>
        <taxon>Bacillati</taxon>
        <taxon>Actinomycetota</taxon>
        <taxon>Actinomycetes</taxon>
        <taxon>Pseudonocardiales</taxon>
        <taxon>Pseudonocardiaceae</taxon>
        <taxon>Kibdelosporangium</taxon>
    </lineage>
</organism>
<evidence type="ECO:0000313" key="4">
    <source>
        <dbReference type="Proteomes" id="UP001519332"/>
    </source>
</evidence>
<accession>A0ABS4TYQ0</accession>
<dbReference type="Gene3D" id="3.40.50.150">
    <property type="entry name" value="Vaccinia Virus protein VP39"/>
    <property type="match status" value="1"/>
</dbReference>
<dbReference type="InterPro" id="IPR029063">
    <property type="entry name" value="SAM-dependent_MTases_sf"/>
</dbReference>
<dbReference type="EMBL" id="JAGINW010000001">
    <property type="protein sequence ID" value="MBP2329523.1"/>
    <property type="molecule type" value="Genomic_DNA"/>
</dbReference>
<keyword evidence="1" id="KW-0808">Transferase</keyword>
<evidence type="ECO:0000313" key="3">
    <source>
        <dbReference type="EMBL" id="MBP2329523.1"/>
    </source>
</evidence>
<keyword evidence="4" id="KW-1185">Reference proteome</keyword>
<gene>
    <name evidence="3" type="ORF">JOF56_009908</name>
</gene>
<dbReference type="CDD" id="cd02440">
    <property type="entry name" value="AdoMet_MTases"/>
    <property type="match status" value="1"/>
</dbReference>
<protein>
    <submittedName>
        <fullName evidence="3">SAM-dependent methyltransferase</fullName>
    </submittedName>
</protein>
<evidence type="ECO:0000259" key="2">
    <source>
        <dbReference type="Pfam" id="PF08242"/>
    </source>
</evidence>
<sequence length="252" mass="27842">MNTTDEYVSQLENYERLLDPITTSILKKIIPRNDLECLEIGAGAGSIARWLADRISQGRVTATDVDVTLLTPGRRLHVRVLDVQSDEIGCRTWDLVHVRSVLTYLSDRTQVVRRLIAALKPGGHLLIEEPYFVDLTACDQIALETVRHYSQALRQMVTHAGADAQFGLRVPQILTDAGLQCESQVVGFTGRAGDGGWGDFMVSRSSLESRRMVELGLLSEEAAAAAVRQLSSGIEHRIPMQMCSTWATIPAR</sequence>
<evidence type="ECO:0000256" key="1">
    <source>
        <dbReference type="ARBA" id="ARBA00022679"/>
    </source>
</evidence>
<proteinExistence type="predicted"/>
<comment type="caution">
    <text evidence="3">The sequence shown here is derived from an EMBL/GenBank/DDBJ whole genome shotgun (WGS) entry which is preliminary data.</text>
</comment>